<protein>
    <recommendedName>
        <fullName evidence="3">Pneumococcal surface protein</fullName>
    </recommendedName>
</protein>
<reference evidence="1" key="1">
    <citation type="submission" date="2022-01" db="EMBL/GenBank/DDBJ databases">
        <title>Draft genome of Methanogenium marinum DSM 15558.</title>
        <authorList>
            <person name="Chen S.-C."/>
            <person name="You Y.-T."/>
        </authorList>
    </citation>
    <scope>NUCLEOTIDE SEQUENCE</scope>
    <source>
        <strain evidence="1">DSM 15558</strain>
    </source>
</reference>
<dbReference type="RefSeq" id="WP_274924212.1">
    <property type="nucleotide sequence ID" value="NZ_JAKELO010000002.1"/>
</dbReference>
<gene>
    <name evidence="1" type="ORF">L0665_02915</name>
</gene>
<evidence type="ECO:0000313" key="1">
    <source>
        <dbReference type="EMBL" id="MDE4907564.1"/>
    </source>
</evidence>
<dbReference type="EMBL" id="JAKELO010000002">
    <property type="protein sequence ID" value="MDE4907564.1"/>
    <property type="molecule type" value="Genomic_DNA"/>
</dbReference>
<sequence>MGFFDKLLKRSPETKEIELAFPYIPAWILEKEHGIHDEADSAVRESRPRVCAALQEMQGTVDELKDAKPDENVPLHPKLLRVVEQGVPRYAAAMEKTLSLSVSDVPGEYYDDCVELISQIAKNTKGPGRYIGNVFPAPLKEIRIQTDVIGREINALSGVLTKTREQSGWVDEATEAHTLISEKKNQLAEVQDLAVHLAEKNDAMTAELSTLGRDLQAYGEGAESVEYDELMAQMRISEGKFREADVDYKRIISRSANVFRKAVHACELSGDKETIELLNIVRNGLESQDYVEQVQGLAAYPSLFPRLARIIRENDGLIKNKDEMSLFSEQDAFIVPLTDAIARIEELDVENRRVADDLKNLPFVGKKESMEKKIQMLNEQIAANAAQINDIRDVIDGIRASAPGMVENLRQTLDHLAGEGVHVSLIQIPEFT</sequence>
<comment type="caution">
    <text evidence="1">The sequence shown here is derived from an EMBL/GenBank/DDBJ whole genome shotgun (WGS) entry which is preliminary data.</text>
</comment>
<proteinExistence type="predicted"/>
<dbReference type="Proteomes" id="UP001143747">
    <property type="component" value="Unassembled WGS sequence"/>
</dbReference>
<accession>A0A9Q4KS27</accession>
<evidence type="ECO:0008006" key="3">
    <source>
        <dbReference type="Google" id="ProtNLM"/>
    </source>
</evidence>
<dbReference type="AlphaFoldDB" id="A0A9Q4KS27"/>
<keyword evidence="2" id="KW-1185">Reference proteome</keyword>
<organism evidence="1 2">
    <name type="scientific">Methanogenium marinum</name>
    <dbReference type="NCBI Taxonomy" id="348610"/>
    <lineage>
        <taxon>Archaea</taxon>
        <taxon>Methanobacteriati</taxon>
        <taxon>Methanobacteriota</taxon>
        <taxon>Stenosarchaea group</taxon>
        <taxon>Methanomicrobia</taxon>
        <taxon>Methanomicrobiales</taxon>
        <taxon>Methanomicrobiaceae</taxon>
        <taxon>Methanogenium</taxon>
    </lineage>
</organism>
<name>A0A9Q4KS27_9EURY</name>
<evidence type="ECO:0000313" key="2">
    <source>
        <dbReference type="Proteomes" id="UP001143747"/>
    </source>
</evidence>